<name>A0ABW3QSK2_9PSEU</name>
<dbReference type="InterPro" id="IPR017946">
    <property type="entry name" value="PLC-like_Pdiesterase_TIM-brl"/>
</dbReference>
<sequence length="238" mass="26390">MPPEVVAHRGASTRRPEHTLAAYELALAQGADGLECDVRLTRDGHLVCVHDRTIDRTSGGTGAVGAMTLDELRRHDFGSWHGGEPAGVLTLEALLGLAADHGARLFVETKHPVRQGGRVERRLAEELGRHRVDVVMMSFSVFAVHRFKELRPEVPTVLLYDRLWPRAKPRFADFAGPGVHLLRRHPDRGEGVYAWTVDDPADIALCMRRGVRFIATNNPAETRERVAANLTPDQPDQP</sequence>
<evidence type="ECO:0000313" key="2">
    <source>
        <dbReference type="EMBL" id="MFD1147803.1"/>
    </source>
</evidence>
<comment type="caution">
    <text evidence="2">The sequence shown here is derived from an EMBL/GenBank/DDBJ whole genome shotgun (WGS) entry which is preliminary data.</text>
</comment>
<gene>
    <name evidence="2" type="ORF">ACFQ3T_11755</name>
</gene>
<feature type="domain" description="GP-PDE" evidence="1">
    <location>
        <begin position="3"/>
        <end position="226"/>
    </location>
</feature>
<dbReference type="Proteomes" id="UP001597168">
    <property type="component" value="Unassembled WGS sequence"/>
</dbReference>
<dbReference type="EMBL" id="JBHTLK010000047">
    <property type="protein sequence ID" value="MFD1147803.1"/>
    <property type="molecule type" value="Genomic_DNA"/>
</dbReference>
<dbReference type="PANTHER" id="PTHR46211">
    <property type="entry name" value="GLYCEROPHOSPHORYL DIESTER PHOSPHODIESTERASE"/>
    <property type="match status" value="1"/>
</dbReference>
<organism evidence="2 3">
    <name type="scientific">Saccharothrix hoggarensis</name>
    <dbReference type="NCBI Taxonomy" id="913853"/>
    <lineage>
        <taxon>Bacteria</taxon>
        <taxon>Bacillati</taxon>
        <taxon>Actinomycetota</taxon>
        <taxon>Actinomycetes</taxon>
        <taxon>Pseudonocardiales</taxon>
        <taxon>Pseudonocardiaceae</taxon>
        <taxon>Saccharothrix</taxon>
    </lineage>
</organism>
<accession>A0ABW3QSK2</accession>
<dbReference type="PROSITE" id="PS51704">
    <property type="entry name" value="GP_PDE"/>
    <property type="match status" value="1"/>
</dbReference>
<keyword evidence="3" id="KW-1185">Reference proteome</keyword>
<evidence type="ECO:0000259" key="1">
    <source>
        <dbReference type="PROSITE" id="PS51704"/>
    </source>
</evidence>
<evidence type="ECO:0000313" key="3">
    <source>
        <dbReference type="Proteomes" id="UP001597168"/>
    </source>
</evidence>
<dbReference type="PANTHER" id="PTHR46211:SF13">
    <property type="entry name" value="GLYCEROPHOSPHODIESTER PHOSPHODIESTERASE 1-RELATED"/>
    <property type="match status" value="1"/>
</dbReference>
<reference evidence="3" key="1">
    <citation type="journal article" date="2019" name="Int. J. Syst. Evol. Microbiol.">
        <title>The Global Catalogue of Microorganisms (GCM) 10K type strain sequencing project: providing services to taxonomists for standard genome sequencing and annotation.</title>
        <authorList>
            <consortium name="The Broad Institute Genomics Platform"/>
            <consortium name="The Broad Institute Genome Sequencing Center for Infectious Disease"/>
            <person name="Wu L."/>
            <person name="Ma J."/>
        </authorList>
    </citation>
    <scope>NUCLEOTIDE SEQUENCE [LARGE SCALE GENOMIC DNA]</scope>
    <source>
        <strain evidence="3">CCUG 60214</strain>
    </source>
</reference>
<dbReference type="Pfam" id="PF03009">
    <property type="entry name" value="GDPD"/>
    <property type="match status" value="1"/>
</dbReference>
<dbReference type="Gene3D" id="3.20.20.190">
    <property type="entry name" value="Phosphatidylinositol (PI) phosphodiesterase"/>
    <property type="match status" value="1"/>
</dbReference>
<protein>
    <submittedName>
        <fullName evidence="2">Glycerophosphodiester phosphodiesterase</fullName>
    </submittedName>
</protein>
<dbReference type="RefSeq" id="WP_380723244.1">
    <property type="nucleotide sequence ID" value="NZ_JBHTLK010000047.1"/>
</dbReference>
<dbReference type="SUPFAM" id="SSF51695">
    <property type="entry name" value="PLC-like phosphodiesterases"/>
    <property type="match status" value="1"/>
</dbReference>
<proteinExistence type="predicted"/>
<dbReference type="InterPro" id="IPR030395">
    <property type="entry name" value="GP_PDE_dom"/>
</dbReference>